<accession>A0A9W6K0I2</accession>
<dbReference type="SMART" id="SM00530">
    <property type="entry name" value="HTH_XRE"/>
    <property type="match status" value="1"/>
</dbReference>
<evidence type="ECO:0000256" key="3">
    <source>
        <dbReference type="ARBA" id="ARBA00023163"/>
    </source>
</evidence>
<keyword evidence="3" id="KW-0804">Transcription</keyword>
<dbReference type="Proteomes" id="UP001143330">
    <property type="component" value="Unassembled WGS sequence"/>
</dbReference>
<evidence type="ECO:0000313" key="6">
    <source>
        <dbReference type="Proteomes" id="UP001143330"/>
    </source>
</evidence>
<reference evidence="5" key="1">
    <citation type="journal article" date="2014" name="Int. J. Syst. Evol. Microbiol.">
        <title>Complete genome sequence of Corynebacterium casei LMG S-19264T (=DSM 44701T), isolated from a smear-ripened cheese.</title>
        <authorList>
            <consortium name="US DOE Joint Genome Institute (JGI-PGF)"/>
            <person name="Walter F."/>
            <person name="Albersmeier A."/>
            <person name="Kalinowski J."/>
            <person name="Ruckert C."/>
        </authorList>
    </citation>
    <scope>NUCLEOTIDE SEQUENCE</scope>
    <source>
        <strain evidence="5">VKM B-2789</strain>
    </source>
</reference>
<dbReference type="SUPFAM" id="SSF47413">
    <property type="entry name" value="lambda repressor-like DNA-binding domains"/>
    <property type="match status" value="1"/>
</dbReference>
<dbReference type="PANTHER" id="PTHR40661:SF1">
    <property type="entry name" value="HTH CRO_C1-TYPE DOMAIN-CONTAINING PROTEIN"/>
    <property type="match status" value="1"/>
</dbReference>
<name>A0A9W6K0I2_9HYPH</name>
<sequence length="206" mass="23029">MDMAERLRLAREAAGYKSAAEAARAFGWNEVTYRAHENGLRGLKREAVDKYARALHVSPVWLWSGEGAPDKRNTVLVLGYVGAGAEVFTIDDHSKGDGLEEVELDFPVPYGSIALVVRGDSQYPIFEDGDLIGYHERSEDPTFLVGRMCIVRLLDGRTFLKRLRKGADPGLFTLTSANAPDIEDVPVEWAARYTFHIPSYAWRKAR</sequence>
<keyword evidence="1" id="KW-0805">Transcription regulation</keyword>
<dbReference type="InterPro" id="IPR010982">
    <property type="entry name" value="Lambda_DNA-bd_dom_sf"/>
</dbReference>
<dbReference type="Gene3D" id="2.10.109.10">
    <property type="entry name" value="Umud Fragment, subunit A"/>
    <property type="match status" value="1"/>
</dbReference>
<keyword evidence="2" id="KW-0238">DNA-binding</keyword>
<organism evidence="5 6">
    <name type="scientific">Ancylobacter defluvii</name>
    <dbReference type="NCBI Taxonomy" id="1282440"/>
    <lineage>
        <taxon>Bacteria</taxon>
        <taxon>Pseudomonadati</taxon>
        <taxon>Pseudomonadota</taxon>
        <taxon>Alphaproteobacteria</taxon>
        <taxon>Hyphomicrobiales</taxon>
        <taxon>Xanthobacteraceae</taxon>
        <taxon>Ancylobacter</taxon>
    </lineage>
</organism>
<dbReference type="RefSeq" id="WP_213359879.1">
    <property type="nucleotide sequence ID" value="NZ_BSFM01000017.1"/>
</dbReference>
<dbReference type="PANTHER" id="PTHR40661">
    <property type="match status" value="1"/>
</dbReference>
<evidence type="ECO:0000256" key="1">
    <source>
        <dbReference type="ARBA" id="ARBA00023015"/>
    </source>
</evidence>
<dbReference type="InterPro" id="IPR001387">
    <property type="entry name" value="Cro/C1-type_HTH"/>
</dbReference>
<dbReference type="CDD" id="cd00093">
    <property type="entry name" value="HTH_XRE"/>
    <property type="match status" value="1"/>
</dbReference>
<protein>
    <submittedName>
        <fullName evidence="5">XRE family transcriptional regulator</fullName>
    </submittedName>
</protein>
<feature type="domain" description="HTH cro/C1-type" evidence="4">
    <location>
        <begin position="7"/>
        <end position="62"/>
    </location>
</feature>
<comment type="caution">
    <text evidence="5">The sequence shown here is derived from an EMBL/GenBank/DDBJ whole genome shotgun (WGS) entry which is preliminary data.</text>
</comment>
<proteinExistence type="predicted"/>
<dbReference type="GO" id="GO:0003677">
    <property type="term" value="F:DNA binding"/>
    <property type="evidence" value="ECO:0007669"/>
    <property type="project" value="UniProtKB-KW"/>
</dbReference>
<dbReference type="PROSITE" id="PS50943">
    <property type="entry name" value="HTH_CROC1"/>
    <property type="match status" value="1"/>
</dbReference>
<reference evidence="5" key="2">
    <citation type="submission" date="2023-01" db="EMBL/GenBank/DDBJ databases">
        <authorList>
            <person name="Sun Q."/>
            <person name="Evtushenko L."/>
        </authorList>
    </citation>
    <scope>NUCLEOTIDE SEQUENCE</scope>
    <source>
        <strain evidence="5">VKM B-2789</strain>
    </source>
</reference>
<evidence type="ECO:0000256" key="2">
    <source>
        <dbReference type="ARBA" id="ARBA00023125"/>
    </source>
</evidence>
<dbReference type="Gene3D" id="1.10.260.40">
    <property type="entry name" value="lambda repressor-like DNA-binding domains"/>
    <property type="match status" value="1"/>
</dbReference>
<keyword evidence="6" id="KW-1185">Reference proteome</keyword>
<dbReference type="InterPro" id="IPR015927">
    <property type="entry name" value="Peptidase_S24_S26A/B/C"/>
</dbReference>
<dbReference type="InterPro" id="IPR039418">
    <property type="entry name" value="LexA-like"/>
</dbReference>
<dbReference type="CDD" id="cd06529">
    <property type="entry name" value="S24_LexA-like"/>
    <property type="match status" value="1"/>
</dbReference>
<gene>
    <name evidence="5" type="ORF">GCM10017653_40410</name>
</gene>
<dbReference type="Pfam" id="PF00717">
    <property type="entry name" value="Peptidase_S24"/>
    <property type="match status" value="1"/>
</dbReference>
<dbReference type="EMBL" id="BSFM01000017">
    <property type="protein sequence ID" value="GLK85971.1"/>
    <property type="molecule type" value="Genomic_DNA"/>
</dbReference>
<dbReference type="Pfam" id="PF13560">
    <property type="entry name" value="HTH_31"/>
    <property type="match status" value="1"/>
</dbReference>
<evidence type="ECO:0000259" key="4">
    <source>
        <dbReference type="PROSITE" id="PS50943"/>
    </source>
</evidence>
<dbReference type="SUPFAM" id="SSF51306">
    <property type="entry name" value="LexA/Signal peptidase"/>
    <property type="match status" value="1"/>
</dbReference>
<dbReference type="AlphaFoldDB" id="A0A9W6K0I2"/>
<evidence type="ECO:0000313" key="5">
    <source>
        <dbReference type="EMBL" id="GLK85971.1"/>
    </source>
</evidence>
<dbReference type="InterPro" id="IPR036286">
    <property type="entry name" value="LexA/Signal_pep-like_sf"/>
</dbReference>